<evidence type="ECO:0000256" key="9">
    <source>
        <dbReference type="ARBA" id="ARBA00022692"/>
    </source>
</evidence>
<dbReference type="GO" id="GO:0030158">
    <property type="term" value="F:protein xylosyltransferase activity"/>
    <property type="evidence" value="ECO:0007669"/>
    <property type="project" value="UniProtKB-EC"/>
</dbReference>
<evidence type="ECO:0000256" key="11">
    <source>
        <dbReference type="ARBA" id="ARBA00022824"/>
    </source>
</evidence>
<reference evidence="21" key="1">
    <citation type="submission" date="2023-01" db="EMBL/GenBank/DDBJ databases">
        <title>Metagenome sequencing of chrysophaentin producing Chrysophaeum taylorii.</title>
        <authorList>
            <person name="Davison J."/>
            <person name="Bewley C."/>
        </authorList>
    </citation>
    <scope>NUCLEOTIDE SEQUENCE</scope>
    <source>
        <strain evidence="21">NIES-1699</strain>
    </source>
</reference>
<comment type="catalytic activity">
    <reaction evidence="19">
        <text>UDP-alpha-D-xylose + L-seryl-[protein] = 3-O-(beta-D-xylosyl)-L-seryl-[protein] + UDP + H(+)</text>
        <dbReference type="Rhea" id="RHEA:50192"/>
        <dbReference type="Rhea" id="RHEA-COMP:9863"/>
        <dbReference type="Rhea" id="RHEA-COMP:12567"/>
        <dbReference type="ChEBI" id="CHEBI:15378"/>
        <dbReference type="ChEBI" id="CHEBI:29999"/>
        <dbReference type="ChEBI" id="CHEBI:57632"/>
        <dbReference type="ChEBI" id="CHEBI:58223"/>
        <dbReference type="ChEBI" id="CHEBI:132085"/>
        <dbReference type="EC" id="2.4.2.26"/>
    </reaction>
</comment>
<evidence type="ECO:0000256" key="14">
    <source>
        <dbReference type="ARBA" id="ARBA00023034"/>
    </source>
</evidence>
<accession>A0AAD7XLE9</accession>
<evidence type="ECO:0000256" key="4">
    <source>
        <dbReference type="ARBA" id="ARBA00005093"/>
    </source>
</evidence>
<gene>
    <name evidence="21" type="ORF">CTAYLR_003755</name>
</gene>
<comment type="pathway">
    <text evidence="3">Glycan metabolism; chondroitin sulfate biosynthesis.</text>
</comment>
<dbReference type="GO" id="GO:0005789">
    <property type="term" value="C:endoplasmic reticulum membrane"/>
    <property type="evidence" value="ECO:0007669"/>
    <property type="project" value="UniProtKB-SubCell"/>
</dbReference>
<keyword evidence="9" id="KW-0812">Transmembrane</keyword>
<comment type="pathway">
    <text evidence="4">Glycan metabolism; heparan sulfate biosynthesis.</text>
</comment>
<comment type="subcellular location">
    <subcellularLocation>
        <location evidence="2">Endoplasmic reticulum membrane</location>
        <topology evidence="2">Single-pass type II membrane protein</topology>
    </subcellularLocation>
    <subcellularLocation>
        <location evidence="1">Golgi apparatus membrane</location>
        <topology evidence="1">Single-pass type II membrane protein</topology>
    </subcellularLocation>
</comment>
<feature type="chain" id="PRO_5042282573" description="protein xylosyltransferase" evidence="20">
    <location>
        <begin position="16"/>
        <end position="378"/>
    </location>
</feature>
<evidence type="ECO:0000256" key="10">
    <source>
        <dbReference type="ARBA" id="ARBA00022723"/>
    </source>
</evidence>
<dbReference type="InterPro" id="IPR003406">
    <property type="entry name" value="Glyco_trans_14"/>
</dbReference>
<dbReference type="Proteomes" id="UP001230188">
    <property type="component" value="Unassembled WGS sequence"/>
</dbReference>
<evidence type="ECO:0000313" key="22">
    <source>
        <dbReference type="Proteomes" id="UP001230188"/>
    </source>
</evidence>
<protein>
    <recommendedName>
        <fullName evidence="6">protein xylosyltransferase</fullName>
        <ecNumber evidence="6">2.4.2.26</ecNumber>
    </recommendedName>
    <alternativeName>
        <fullName evidence="18">Peptide O-xylosyltransferase</fullName>
    </alternativeName>
</protein>
<evidence type="ECO:0000256" key="19">
    <source>
        <dbReference type="ARBA" id="ARBA00047847"/>
    </source>
</evidence>
<evidence type="ECO:0000256" key="1">
    <source>
        <dbReference type="ARBA" id="ARBA00004323"/>
    </source>
</evidence>
<evidence type="ECO:0000256" key="12">
    <source>
        <dbReference type="ARBA" id="ARBA00022968"/>
    </source>
</evidence>
<keyword evidence="15" id="KW-0472">Membrane</keyword>
<evidence type="ECO:0000256" key="3">
    <source>
        <dbReference type="ARBA" id="ARBA00004840"/>
    </source>
</evidence>
<dbReference type="EC" id="2.4.2.26" evidence="6"/>
<comment type="similarity">
    <text evidence="5">Belongs to the glycosyltransferase 14 family. XylT subfamily.</text>
</comment>
<evidence type="ECO:0000256" key="8">
    <source>
        <dbReference type="ARBA" id="ARBA00022679"/>
    </source>
</evidence>
<dbReference type="GO" id="GO:0046872">
    <property type="term" value="F:metal ion binding"/>
    <property type="evidence" value="ECO:0007669"/>
    <property type="project" value="UniProtKB-KW"/>
</dbReference>
<keyword evidence="14" id="KW-0333">Golgi apparatus</keyword>
<name>A0AAD7XLE9_9STRA</name>
<keyword evidence="13" id="KW-1133">Transmembrane helix</keyword>
<keyword evidence="8" id="KW-0808">Transferase</keyword>
<evidence type="ECO:0000256" key="18">
    <source>
        <dbReference type="ARBA" id="ARBA00042865"/>
    </source>
</evidence>
<keyword evidence="17" id="KW-0325">Glycoprotein</keyword>
<dbReference type="AlphaFoldDB" id="A0AAD7XLE9"/>
<evidence type="ECO:0000256" key="2">
    <source>
        <dbReference type="ARBA" id="ARBA00004648"/>
    </source>
</evidence>
<keyword evidence="20" id="KW-0732">Signal</keyword>
<keyword evidence="16" id="KW-1015">Disulfide bond</keyword>
<evidence type="ECO:0000256" key="5">
    <source>
        <dbReference type="ARBA" id="ARBA00010195"/>
    </source>
</evidence>
<dbReference type="GO" id="GO:0050650">
    <property type="term" value="P:chondroitin sulfate proteoglycan biosynthetic process"/>
    <property type="evidence" value="ECO:0007669"/>
    <property type="project" value="TreeGrafter"/>
</dbReference>
<feature type="signal peptide" evidence="20">
    <location>
        <begin position="1"/>
        <end position="15"/>
    </location>
</feature>
<dbReference type="GO" id="GO:0000139">
    <property type="term" value="C:Golgi membrane"/>
    <property type="evidence" value="ECO:0007669"/>
    <property type="project" value="UniProtKB-SubCell"/>
</dbReference>
<dbReference type="Pfam" id="PF02485">
    <property type="entry name" value="Branch"/>
    <property type="match status" value="1"/>
</dbReference>
<evidence type="ECO:0000256" key="13">
    <source>
        <dbReference type="ARBA" id="ARBA00022989"/>
    </source>
</evidence>
<dbReference type="PANTHER" id="PTHR46025:SF3">
    <property type="entry name" value="XYLOSYLTRANSFERASE OXT"/>
    <property type="match status" value="1"/>
</dbReference>
<evidence type="ECO:0000256" key="20">
    <source>
        <dbReference type="SAM" id="SignalP"/>
    </source>
</evidence>
<evidence type="ECO:0000256" key="6">
    <source>
        <dbReference type="ARBA" id="ARBA00011972"/>
    </source>
</evidence>
<dbReference type="InterPro" id="IPR043538">
    <property type="entry name" value="XYLT"/>
</dbReference>
<dbReference type="PANTHER" id="PTHR46025">
    <property type="entry name" value="XYLOSYLTRANSFERASE OXT"/>
    <property type="match status" value="1"/>
</dbReference>
<dbReference type="GO" id="GO:0015012">
    <property type="term" value="P:heparan sulfate proteoglycan biosynthetic process"/>
    <property type="evidence" value="ECO:0007669"/>
    <property type="project" value="TreeGrafter"/>
</dbReference>
<evidence type="ECO:0000313" key="21">
    <source>
        <dbReference type="EMBL" id="KAJ8602683.1"/>
    </source>
</evidence>
<keyword evidence="22" id="KW-1185">Reference proteome</keyword>
<keyword evidence="11" id="KW-0256">Endoplasmic reticulum</keyword>
<evidence type="ECO:0000256" key="16">
    <source>
        <dbReference type="ARBA" id="ARBA00023157"/>
    </source>
</evidence>
<comment type="caution">
    <text evidence="21">The sequence shown here is derived from an EMBL/GenBank/DDBJ whole genome shotgun (WGS) entry which is preliminary data.</text>
</comment>
<evidence type="ECO:0000256" key="17">
    <source>
        <dbReference type="ARBA" id="ARBA00023180"/>
    </source>
</evidence>
<evidence type="ECO:0000256" key="7">
    <source>
        <dbReference type="ARBA" id="ARBA00022676"/>
    </source>
</evidence>
<dbReference type="EMBL" id="JAQMWT010000370">
    <property type="protein sequence ID" value="KAJ8602683.1"/>
    <property type="molecule type" value="Genomic_DNA"/>
</dbReference>
<proteinExistence type="inferred from homology"/>
<keyword evidence="10" id="KW-0479">Metal-binding</keyword>
<evidence type="ECO:0000256" key="15">
    <source>
        <dbReference type="ARBA" id="ARBA00023136"/>
    </source>
</evidence>
<organism evidence="21 22">
    <name type="scientific">Chrysophaeum taylorii</name>
    <dbReference type="NCBI Taxonomy" id="2483200"/>
    <lineage>
        <taxon>Eukaryota</taxon>
        <taxon>Sar</taxon>
        <taxon>Stramenopiles</taxon>
        <taxon>Ochrophyta</taxon>
        <taxon>Pelagophyceae</taxon>
        <taxon>Pelagomonadales</taxon>
        <taxon>Pelagomonadaceae</taxon>
        <taxon>Chrysophaeum</taxon>
    </lineage>
</organism>
<keyword evidence="12" id="KW-0735">Signal-anchor</keyword>
<keyword evidence="7" id="KW-0328">Glycosyltransferase</keyword>
<sequence>MFWGLLALFVVGASGVRVAYLVLAHDEATLRAAARLVDVLYDEDDTFLVHIDSKYASPKVELLRDAVRWAQLFDVQWARWSMVEPTLWAMRELGSVEWDVFINLAGDSWPVLEPVSLKRKLEDVKHLNFVTSGPSCPTGLRPTARSEFGDGWHKKQAYPHPMIGAVPSLEAYYGSQWMILSRQFVEFVVDELKNPGSPAALLRNWFVHGWMDVPDVGRVKPHIPDETFFPSLLAYHKFPLPSPAMVIDGKVTTATFYIRMDEHYPWSSGKQRYLAPALDRRERPWGPYYLGAYDLADIRASGAFFVRKTSPLVDPALFQILPVDDHARIPALAWPSHHLTLSDPLPVLPTLANGCVQVAESVHCPPSHTLRPDAAELR</sequence>